<feature type="compositionally biased region" description="Polar residues" evidence="1">
    <location>
        <begin position="334"/>
        <end position="344"/>
    </location>
</feature>
<dbReference type="RefSeq" id="XP_031564687.1">
    <property type="nucleotide sequence ID" value="XM_031708827.1"/>
</dbReference>
<feature type="region of interest" description="Disordered" evidence="1">
    <location>
        <begin position="75"/>
        <end position="100"/>
    </location>
</feature>
<feature type="compositionally biased region" description="Polar residues" evidence="1">
    <location>
        <begin position="210"/>
        <end position="230"/>
    </location>
</feature>
<dbReference type="InParanoid" id="A0A6P8IDX6"/>
<name>A0A6P8IDX6_ACTTE</name>
<feature type="compositionally biased region" description="Basic and acidic residues" evidence="1">
    <location>
        <begin position="421"/>
        <end position="432"/>
    </location>
</feature>
<reference evidence="3" key="1">
    <citation type="submission" date="2025-08" db="UniProtKB">
        <authorList>
            <consortium name="RefSeq"/>
        </authorList>
    </citation>
    <scope>IDENTIFICATION</scope>
    <source>
        <tissue evidence="3">Tentacle</tissue>
    </source>
</reference>
<dbReference type="GeneID" id="116300062"/>
<protein>
    <submittedName>
        <fullName evidence="3">Uncharacterized protein LOC116300062</fullName>
    </submittedName>
</protein>
<evidence type="ECO:0000313" key="3">
    <source>
        <dbReference type="RefSeq" id="XP_031564687.1"/>
    </source>
</evidence>
<proteinExistence type="predicted"/>
<evidence type="ECO:0000313" key="2">
    <source>
        <dbReference type="Proteomes" id="UP000515163"/>
    </source>
</evidence>
<dbReference type="OrthoDB" id="10390702at2759"/>
<feature type="compositionally biased region" description="Basic and acidic residues" evidence="1">
    <location>
        <begin position="298"/>
        <end position="307"/>
    </location>
</feature>
<feature type="compositionally biased region" description="Low complexity" evidence="1">
    <location>
        <begin position="409"/>
        <end position="420"/>
    </location>
</feature>
<feature type="compositionally biased region" description="Basic and acidic residues" evidence="1">
    <location>
        <begin position="379"/>
        <end position="398"/>
    </location>
</feature>
<feature type="region of interest" description="Disordered" evidence="1">
    <location>
        <begin position="208"/>
        <end position="258"/>
    </location>
</feature>
<accession>A0A6P8IDX6</accession>
<evidence type="ECO:0000256" key="1">
    <source>
        <dbReference type="SAM" id="MobiDB-lite"/>
    </source>
</evidence>
<gene>
    <name evidence="3" type="primary">LOC116300062</name>
</gene>
<organism evidence="2 3">
    <name type="scientific">Actinia tenebrosa</name>
    <name type="common">Australian red waratah sea anemone</name>
    <dbReference type="NCBI Taxonomy" id="6105"/>
    <lineage>
        <taxon>Eukaryota</taxon>
        <taxon>Metazoa</taxon>
        <taxon>Cnidaria</taxon>
        <taxon>Anthozoa</taxon>
        <taxon>Hexacorallia</taxon>
        <taxon>Actiniaria</taxon>
        <taxon>Actiniidae</taxon>
        <taxon>Actinia</taxon>
    </lineage>
</organism>
<sequence length="432" mass="46509">MASPEKHPSNSCTFLPIYGLSKSCLRSTAQSVGTDEQGICANVKEEQEDHNAKPQMRKPSSSSFVFLPFHGLSRGCFSPPQQGESIGVQSRKRKADMDQADGVELSAKRLKQDETFCEAEENSDSCHSNAEAAGKLVSLSTSEQSLGELITKQKEVCCSKPKGNYDKEKNAVYGSCLQEDVSENAVVHSQISDGIVHACPGAWDVEVGEQHSSNSDPVCSNVPSVSVQAESNEHNKDNGSTSSDVPSGSKDPANTMALAKQNPSYPCTFLPIYGLSKSCLRSTAHSVSTDEQGICPNVKEEKQDHSTKSQMSKPSSSSFACLPFHGLSRGCFSPPQQGDSTGVQSRKRKADMDQADGVELSAKRLKQNDTFCEAEENSDSCHSRAKDAGSKSDTEMKPRCNINDDNTESDGGNDSSSSESIEWHDALEDAEP</sequence>
<feature type="compositionally biased region" description="Polar residues" evidence="1">
    <location>
        <begin position="79"/>
        <end position="88"/>
    </location>
</feature>
<dbReference type="AlphaFoldDB" id="A0A6P8IDX6"/>
<keyword evidence="2" id="KW-1185">Reference proteome</keyword>
<dbReference type="Proteomes" id="UP000515163">
    <property type="component" value="Unplaced"/>
</dbReference>
<dbReference type="KEGG" id="aten:116300062"/>
<feature type="region of interest" description="Disordered" evidence="1">
    <location>
        <begin position="286"/>
        <end position="432"/>
    </location>
</feature>
<feature type="compositionally biased region" description="Low complexity" evidence="1">
    <location>
        <begin position="308"/>
        <end position="318"/>
    </location>
</feature>